<organism evidence="1 2">
    <name type="scientific">Eretmocerus hayati</name>
    <dbReference type="NCBI Taxonomy" id="131215"/>
    <lineage>
        <taxon>Eukaryota</taxon>
        <taxon>Metazoa</taxon>
        <taxon>Ecdysozoa</taxon>
        <taxon>Arthropoda</taxon>
        <taxon>Hexapoda</taxon>
        <taxon>Insecta</taxon>
        <taxon>Pterygota</taxon>
        <taxon>Neoptera</taxon>
        <taxon>Endopterygota</taxon>
        <taxon>Hymenoptera</taxon>
        <taxon>Apocrita</taxon>
        <taxon>Proctotrupomorpha</taxon>
        <taxon>Chalcidoidea</taxon>
        <taxon>Aphelinidae</taxon>
        <taxon>Aphelininae</taxon>
        <taxon>Eretmocerus</taxon>
    </lineage>
</organism>
<keyword evidence="2" id="KW-1185">Reference proteome</keyword>
<comment type="caution">
    <text evidence="1">The sequence shown here is derived from an EMBL/GenBank/DDBJ whole genome shotgun (WGS) entry which is preliminary data.</text>
</comment>
<evidence type="ECO:0000313" key="1">
    <source>
        <dbReference type="EMBL" id="KAJ8672940.1"/>
    </source>
</evidence>
<protein>
    <submittedName>
        <fullName evidence="1">Uncharacterized protein</fullName>
    </submittedName>
</protein>
<accession>A0ACC2NNW3</accession>
<gene>
    <name evidence="1" type="ORF">QAD02_004201</name>
</gene>
<proteinExistence type="predicted"/>
<dbReference type="Proteomes" id="UP001239111">
    <property type="component" value="Chromosome 3"/>
</dbReference>
<evidence type="ECO:0000313" key="2">
    <source>
        <dbReference type="Proteomes" id="UP001239111"/>
    </source>
</evidence>
<dbReference type="EMBL" id="CM056743">
    <property type="protein sequence ID" value="KAJ8672940.1"/>
    <property type="molecule type" value="Genomic_DNA"/>
</dbReference>
<name>A0ACC2NNW3_9HYME</name>
<reference evidence="1" key="1">
    <citation type="submission" date="2023-04" db="EMBL/GenBank/DDBJ databases">
        <title>A chromosome-level genome assembly of the parasitoid wasp Eretmocerus hayati.</title>
        <authorList>
            <person name="Zhong Y."/>
            <person name="Liu S."/>
            <person name="Liu Y."/>
        </authorList>
    </citation>
    <scope>NUCLEOTIDE SEQUENCE</scope>
    <source>
        <strain evidence="1">ZJU_SS_LIU_2023</strain>
    </source>
</reference>
<sequence>MGRMGREFVFSRRLGVGIAVRQSMGRKGGDWMAPYGIFVQNSDNSAQTIEGMMINRFLINTYKDSRAFEECLPEAKNKVFISKHLMETQDIINNIPTELTMDEITENIEAYGICDFPPSFTRPAPANCRLRPPTYVNLQPNFASAIELGPNFMLGEVDMHVLNQVVEQACLKFASGQAFQHRKEDMKLVVEIINSLANVHKAQLEKEKTILARRKSNSETPQVLIQSDSETSNCLNPEIDNVQRNIQIPNLLKQNVSETIPGSNPNIQRSTLKYRSTSTPNYRDTEHTKSRI</sequence>